<dbReference type="GO" id="GO:0090374">
    <property type="term" value="P:oligopeptide export from mitochondrion"/>
    <property type="evidence" value="ECO:0007669"/>
    <property type="project" value="TreeGrafter"/>
</dbReference>
<keyword evidence="7 8" id="KW-0472">Membrane</keyword>
<dbReference type="AlphaFoldDB" id="A0A0D6M566"/>
<dbReference type="SMART" id="SM00382">
    <property type="entry name" value="AAA"/>
    <property type="match status" value="1"/>
</dbReference>
<dbReference type="GO" id="GO:0005743">
    <property type="term" value="C:mitochondrial inner membrane"/>
    <property type="evidence" value="ECO:0007669"/>
    <property type="project" value="TreeGrafter"/>
</dbReference>
<sequence length="563" mass="62207">MFTSLLVTTVETKRASVKLKNASWKDLKEIFSLAGPYKWRIMLGLSFLGVSSSIFLLTPRVLGKLIDEFDETKKSEPVKEDQSLRIARYFKDNPIALVAVLFLGAAAIAARVYCMHTAGQLVINDLRKNVFNAVLRQDIAFFDRNKVGEIVSRLSTDALIVGYSVSMNLSDGARALVTCLGSGGLMVYTSPALCQVMFVVIPIMVGTFAVFGKLQRKFTLQMQEAVAGANQVATERLSNVRTVRMLVAEKKELATYGAKIFDIWMISRKEGLARGSMFGSGLGASSRLFELRNTRPRIPLEGGVKKGNVEEAIRFERVAFAYPGRDPLFHNISFEIPAGSITAVVGASGSGKSTIANLLLRLYDPDRGRIMIDDVNLKDIDPSYWRRQIGTVGQEPILFSTTIRENILYGAENPEKITEAQIEQAAAQSNALDFIQTFPESFDTMVGEQGSMLSGGQKQRIAIARALVTNPRILILDEATSALDATSEYLVRKALNRLLENSHQTVLIIAHRLSTIKHADQIVVLDKGSVAEHGSFEELMLVREGIFKKLVEKQAIGWRDEAY</sequence>
<dbReference type="InterPro" id="IPR003593">
    <property type="entry name" value="AAA+_ATPase"/>
</dbReference>
<feature type="domain" description="ABC transporter" evidence="9">
    <location>
        <begin position="313"/>
        <end position="552"/>
    </location>
</feature>
<evidence type="ECO:0000313" key="11">
    <source>
        <dbReference type="EMBL" id="EPB78648.1"/>
    </source>
</evidence>
<dbReference type="EMBL" id="KE124808">
    <property type="protein sequence ID" value="EPB78648.1"/>
    <property type="molecule type" value="Genomic_DNA"/>
</dbReference>
<reference evidence="11 12" key="1">
    <citation type="submission" date="2013-05" db="EMBL/GenBank/DDBJ databases">
        <title>Draft genome of the parasitic nematode Anyclostoma ceylanicum.</title>
        <authorList>
            <person name="Mitreva M."/>
        </authorList>
    </citation>
    <scope>NUCLEOTIDE SEQUENCE [LARGE SCALE GENOMIC DNA]</scope>
</reference>
<dbReference type="PROSITE" id="PS00211">
    <property type="entry name" value="ABC_TRANSPORTER_1"/>
    <property type="match status" value="1"/>
</dbReference>
<evidence type="ECO:0000256" key="1">
    <source>
        <dbReference type="ARBA" id="ARBA00004141"/>
    </source>
</evidence>
<evidence type="ECO:0000256" key="5">
    <source>
        <dbReference type="ARBA" id="ARBA00022840"/>
    </source>
</evidence>
<evidence type="ECO:0000256" key="6">
    <source>
        <dbReference type="ARBA" id="ARBA00022989"/>
    </source>
</evidence>
<dbReference type="FunFam" id="3.40.50.300:FF:001371">
    <property type="entry name" value="ABC transporter ATP-binding protein"/>
    <property type="match status" value="1"/>
</dbReference>
<evidence type="ECO:0000256" key="8">
    <source>
        <dbReference type="SAM" id="Phobius"/>
    </source>
</evidence>
<dbReference type="SUPFAM" id="SSF90123">
    <property type="entry name" value="ABC transporter transmembrane region"/>
    <property type="match status" value="1"/>
</dbReference>
<protein>
    <submittedName>
        <fullName evidence="11">ABC transporter, ATP-binding protein</fullName>
    </submittedName>
</protein>
<dbReference type="Gene3D" id="1.20.1560.10">
    <property type="entry name" value="ABC transporter type 1, transmembrane domain"/>
    <property type="match status" value="2"/>
</dbReference>
<evidence type="ECO:0000256" key="4">
    <source>
        <dbReference type="ARBA" id="ARBA00022741"/>
    </source>
</evidence>
<comment type="subcellular location">
    <subcellularLocation>
        <location evidence="1">Membrane</location>
        <topology evidence="1">Multi-pass membrane protein</topology>
    </subcellularLocation>
</comment>
<proteinExistence type="predicted"/>
<keyword evidence="5 11" id="KW-0067">ATP-binding</keyword>
<dbReference type="PANTHER" id="PTHR43394">
    <property type="entry name" value="ATP-DEPENDENT PERMEASE MDL1, MITOCHONDRIAL"/>
    <property type="match status" value="1"/>
</dbReference>
<dbReference type="InterPro" id="IPR027417">
    <property type="entry name" value="P-loop_NTPase"/>
</dbReference>
<keyword evidence="3 8" id="KW-0812">Transmembrane</keyword>
<keyword evidence="2" id="KW-0813">Transport</keyword>
<evidence type="ECO:0000313" key="12">
    <source>
        <dbReference type="Proteomes" id="UP000054495"/>
    </source>
</evidence>
<feature type="transmembrane region" description="Helical" evidence="8">
    <location>
        <begin position="190"/>
        <end position="212"/>
    </location>
</feature>
<keyword evidence="12" id="KW-1185">Reference proteome</keyword>
<dbReference type="PROSITE" id="PS50893">
    <property type="entry name" value="ABC_TRANSPORTER_2"/>
    <property type="match status" value="1"/>
</dbReference>
<dbReference type="InterPro" id="IPR036640">
    <property type="entry name" value="ABC1_TM_sf"/>
</dbReference>
<accession>A0A0D6M566</accession>
<feature type="transmembrane region" description="Helical" evidence="8">
    <location>
        <begin position="95"/>
        <end position="113"/>
    </location>
</feature>
<feature type="domain" description="ABC transmembrane type-1" evidence="10">
    <location>
        <begin position="43"/>
        <end position="279"/>
    </location>
</feature>
<dbReference type="SUPFAM" id="SSF52540">
    <property type="entry name" value="P-loop containing nucleoside triphosphate hydrolases"/>
    <property type="match status" value="1"/>
</dbReference>
<dbReference type="GO" id="GO:0015421">
    <property type="term" value="F:ABC-type oligopeptide transporter activity"/>
    <property type="evidence" value="ECO:0007669"/>
    <property type="project" value="TreeGrafter"/>
</dbReference>
<evidence type="ECO:0000256" key="3">
    <source>
        <dbReference type="ARBA" id="ARBA00022692"/>
    </source>
</evidence>
<dbReference type="GO" id="GO:0016887">
    <property type="term" value="F:ATP hydrolysis activity"/>
    <property type="evidence" value="ECO:0007669"/>
    <property type="project" value="InterPro"/>
</dbReference>
<feature type="transmembrane region" description="Helical" evidence="8">
    <location>
        <begin position="39"/>
        <end position="57"/>
    </location>
</feature>
<dbReference type="GO" id="GO:0005524">
    <property type="term" value="F:ATP binding"/>
    <property type="evidence" value="ECO:0007669"/>
    <property type="project" value="UniProtKB-KW"/>
</dbReference>
<dbReference type="PANTHER" id="PTHR43394:SF1">
    <property type="entry name" value="ATP-BINDING CASSETTE SUB-FAMILY B MEMBER 10, MITOCHONDRIAL"/>
    <property type="match status" value="1"/>
</dbReference>
<organism evidence="11 12">
    <name type="scientific">Ancylostoma ceylanicum</name>
    <dbReference type="NCBI Taxonomy" id="53326"/>
    <lineage>
        <taxon>Eukaryota</taxon>
        <taxon>Metazoa</taxon>
        <taxon>Ecdysozoa</taxon>
        <taxon>Nematoda</taxon>
        <taxon>Chromadorea</taxon>
        <taxon>Rhabditida</taxon>
        <taxon>Rhabditina</taxon>
        <taxon>Rhabditomorpha</taxon>
        <taxon>Strongyloidea</taxon>
        <taxon>Ancylostomatidae</taxon>
        <taxon>Ancylostomatinae</taxon>
        <taxon>Ancylostoma</taxon>
    </lineage>
</organism>
<dbReference type="Proteomes" id="UP000054495">
    <property type="component" value="Unassembled WGS sequence"/>
</dbReference>
<evidence type="ECO:0000256" key="2">
    <source>
        <dbReference type="ARBA" id="ARBA00022448"/>
    </source>
</evidence>
<dbReference type="Pfam" id="PF00005">
    <property type="entry name" value="ABC_tran"/>
    <property type="match status" value="1"/>
</dbReference>
<keyword evidence="4" id="KW-0547">Nucleotide-binding</keyword>
<evidence type="ECO:0000259" key="9">
    <source>
        <dbReference type="PROSITE" id="PS50893"/>
    </source>
</evidence>
<evidence type="ECO:0000259" key="10">
    <source>
        <dbReference type="PROSITE" id="PS50929"/>
    </source>
</evidence>
<keyword evidence="6 8" id="KW-1133">Transmembrane helix</keyword>
<dbReference type="InterPro" id="IPR011527">
    <property type="entry name" value="ABC1_TM_dom"/>
</dbReference>
<evidence type="ECO:0000256" key="7">
    <source>
        <dbReference type="ARBA" id="ARBA00023136"/>
    </source>
</evidence>
<dbReference type="InterPro" id="IPR039421">
    <property type="entry name" value="Type_1_exporter"/>
</dbReference>
<dbReference type="PROSITE" id="PS50929">
    <property type="entry name" value="ABC_TM1F"/>
    <property type="match status" value="1"/>
</dbReference>
<gene>
    <name evidence="11" type="ORF">ANCCEY_02286</name>
</gene>
<dbReference type="InterPro" id="IPR017871">
    <property type="entry name" value="ABC_transporter-like_CS"/>
</dbReference>
<dbReference type="Pfam" id="PF00664">
    <property type="entry name" value="ABC_membrane"/>
    <property type="match status" value="1"/>
</dbReference>
<name>A0A0D6M566_9BILA</name>
<dbReference type="InterPro" id="IPR003439">
    <property type="entry name" value="ABC_transporter-like_ATP-bd"/>
</dbReference>
<dbReference type="Gene3D" id="3.40.50.300">
    <property type="entry name" value="P-loop containing nucleotide triphosphate hydrolases"/>
    <property type="match status" value="1"/>
</dbReference>